<dbReference type="GO" id="GO:0004807">
    <property type="term" value="F:triose-phosphate isomerase activity"/>
    <property type="evidence" value="ECO:0007669"/>
    <property type="project" value="UniProtKB-EC"/>
</dbReference>
<comment type="pathway">
    <text evidence="2">Carbohydrate biosynthesis; gluconeogenesis.</text>
</comment>
<dbReference type="GO" id="GO:0005829">
    <property type="term" value="C:cytosol"/>
    <property type="evidence" value="ECO:0007669"/>
    <property type="project" value="TreeGrafter"/>
</dbReference>
<reference evidence="4 5" key="1">
    <citation type="submission" date="2018-08" db="EMBL/GenBank/DDBJ databases">
        <authorList>
            <person name="Ferrada E.E."/>
            <person name="Latorre B.A."/>
        </authorList>
    </citation>
    <scope>NUCLEOTIDE SEQUENCE [LARGE SCALE GENOMIC DNA]</scope>
    <source>
        <strain evidence="4 5">VK-A60T</strain>
    </source>
</reference>
<dbReference type="SUPFAM" id="SSF51351">
    <property type="entry name" value="Triosephosphate isomerase (TIM)"/>
    <property type="match status" value="1"/>
</dbReference>
<protein>
    <recommendedName>
        <fullName evidence="2">Triosephosphate isomerase</fullName>
        <ecNumber evidence="2">5.3.1.1</ecNumber>
    </recommendedName>
</protein>
<dbReference type="AlphaFoldDB" id="A0A385D5Z9"/>
<comment type="pathway">
    <text evidence="2">Carbohydrate degradation; glycolysis; D-glyceraldehyde 3-phosphate from glycerone phosphate: step 1/1.</text>
</comment>
<comment type="similarity">
    <text evidence="2">Belongs to the triosephosphate isomerase family.</text>
</comment>
<organism evidence="4 5">
    <name type="scientific">Streptomyces koyangensis</name>
    <dbReference type="NCBI Taxonomy" id="188770"/>
    <lineage>
        <taxon>Bacteria</taxon>
        <taxon>Bacillati</taxon>
        <taxon>Actinomycetota</taxon>
        <taxon>Actinomycetes</taxon>
        <taxon>Kitasatosporales</taxon>
        <taxon>Streptomycetaceae</taxon>
        <taxon>Streptomyces</taxon>
        <taxon>Streptomyces aurantiacus group</taxon>
    </lineage>
</organism>
<gene>
    <name evidence="4" type="ORF">D0C37_01420</name>
</gene>
<dbReference type="PANTHER" id="PTHR21139">
    <property type="entry name" value="TRIOSEPHOSPHATE ISOMERASE"/>
    <property type="match status" value="1"/>
</dbReference>
<evidence type="ECO:0000313" key="4">
    <source>
        <dbReference type="EMBL" id="AXQ53424.1"/>
    </source>
</evidence>
<dbReference type="Pfam" id="PF00121">
    <property type="entry name" value="TIM"/>
    <property type="match status" value="1"/>
</dbReference>
<proteinExistence type="inferred from homology"/>
<dbReference type="KEGG" id="sky:D0C37_01420"/>
<evidence type="ECO:0000256" key="3">
    <source>
        <dbReference type="SAM" id="MobiDB-lite"/>
    </source>
</evidence>
<keyword evidence="2" id="KW-0312">Gluconeogenesis</keyword>
<dbReference type="UniPathway" id="UPA00109">
    <property type="reaction ID" value="UER00189"/>
</dbReference>
<dbReference type="CDD" id="cd00311">
    <property type="entry name" value="TIM"/>
    <property type="match status" value="1"/>
</dbReference>
<comment type="subcellular location">
    <subcellularLocation>
        <location evidence="2">Cytoplasm</location>
    </subcellularLocation>
</comment>
<dbReference type="UniPathway" id="UPA00138"/>
<feature type="region of interest" description="Disordered" evidence="3">
    <location>
        <begin position="1"/>
        <end position="36"/>
    </location>
</feature>
<evidence type="ECO:0000256" key="1">
    <source>
        <dbReference type="ARBA" id="ARBA00023235"/>
    </source>
</evidence>
<dbReference type="Proteomes" id="UP000259636">
    <property type="component" value="Chromosome"/>
</dbReference>
<dbReference type="GO" id="GO:0046166">
    <property type="term" value="P:glyceraldehyde-3-phosphate biosynthetic process"/>
    <property type="evidence" value="ECO:0007669"/>
    <property type="project" value="TreeGrafter"/>
</dbReference>
<comment type="subunit">
    <text evidence="2">Homodimer.</text>
</comment>
<feature type="compositionally biased region" description="Basic residues" evidence="3">
    <location>
        <begin position="7"/>
        <end position="20"/>
    </location>
</feature>
<evidence type="ECO:0000313" key="5">
    <source>
        <dbReference type="Proteomes" id="UP000259636"/>
    </source>
</evidence>
<dbReference type="InterPro" id="IPR013785">
    <property type="entry name" value="Aldolase_TIM"/>
</dbReference>
<dbReference type="InterPro" id="IPR000652">
    <property type="entry name" value="Triosephosphate_isomerase"/>
</dbReference>
<dbReference type="EMBL" id="CP031742">
    <property type="protein sequence ID" value="AXQ53424.1"/>
    <property type="molecule type" value="Genomic_DNA"/>
</dbReference>
<dbReference type="PROSITE" id="PS51440">
    <property type="entry name" value="TIM_2"/>
    <property type="match status" value="1"/>
</dbReference>
<dbReference type="GO" id="GO:0006094">
    <property type="term" value="P:gluconeogenesis"/>
    <property type="evidence" value="ECO:0007669"/>
    <property type="project" value="UniProtKB-UniPathway"/>
</dbReference>
<comment type="catalytic activity">
    <reaction evidence="2">
        <text>D-glyceraldehyde 3-phosphate = dihydroxyacetone phosphate</text>
        <dbReference type="Rhea" id="RHEA:18585"/>
        <dbReference type="ChEBI" id="CHEBI:57642"/>
        <dbReference type="ChEBI" id="CHEBI:59776"/>
        <dbReference type="EC" id="5.3.1.1"/>
    </reaction>
</comment>
<keyword evidence="2" id="KW-0963">Cytoplasm</keyword>
<dbReference type="InterPro" id="IPR035990">
    <property type="entry name" value="TIM_sf"/>
</dbReference>
<dbReference type="GO" id="GO:0006096">
    <property type="term" value="P:glycolytic process"/>
    <property type="evidence" value="ECO:0007669"/>
    <property type="project" value="UniProtKB-UniPathway"/>
</dbReference>
<dbReference type="PANTHER" id="PTHR21139:SF2">
    <property type="entry name" value="TRIOSEPHOSPHATE ISOMERASE"/>
    <property type="match status" value="1"/>
</dbReference>
<evidence type="ECO:0000256" key="2">
    <source>
        <dbReference type="RuleBase" id="RU363013"/>
    </source>
</evidence>
<accession>A0A385D5Z9</accession>
<dbReference type="EC" id="5.3.1.1" evidence="2"/>
<keyword evidence="1 2" id="KW-0413">Isomerase</keyword>
<feature type="compositionally biased region" description="Basic and acidic residues" evidence="3">
    <location>
        <begin position="21"/>
        <end position="36"/>
    </location>
</feature>
<keyword evidence="2" id="KW-0324">Glycolysis</keyword>
<sequence length="315" mass="32782">MSAGKPRGARSRGAHTSRRTTGRDGPRSREVKDAEALTKTWRSPLVTVTAARAPLPIHPPVPLTCNNTKTVVAPREFRDWLGALRDQAELLRAAGYFVMVPALMLSLTREVLSGTGIAYGGQDCAAESESVTGETPASHLADFGCTCVMLGQQQRRQLRGEDSATVAAKAARAGEAGLVPVVCAGEAEHCPPAEAAETVATQVRLVMDQLPATAPLVVLYEPHWASPAHQAADARHVGAVQRGLDALRAGRPGVVRTLYGGAVTPGTWTALRDGTHLDGLHLGRAGIDAAVRAAVVSEILADPPAGRAGGDGSVS</sequence>
<dbReference type="GO" id="GO:0019563">
    <property type="term" value="P:glycerol catabolic process"/>
    <property type="evidence" value="ECO:0007669"/>
    <property type="project" value="TreeGrafter"/>
</dbReference>
<dbReference type="Gene3D" id="3.20.20.70">
    <property type="entry name" value="Aldolase class I"/>
    <property type="match status" value="1"/>
</dbReference>
<name>A0A385D5Z9_9ACTN</name>